<dbReference type="Gene3D" id="1.20.58.120">
    <property type="entry name" value="BAG domain"/>
    <property type="match status" value="1"/>
</dbReference>
<dbReference type="AlphaFoldDB" id="A0AAD4M2L3"/>
<dbReference type="Proteomes" id="UP001203297">
    <property type="component" value="Unassembled WGS sequence"/>
</dbReference>
<dbReference type="SUPFAM" id="SSF63491">
    <property type="entry name" value="BAG domain"/>
    <property type="match status" value="1"/>
</dbReference>
<sequence>MHFYNPSQSPLSLEYLPLRSYRPAYPYFDGEPSSAFAFEERGRPVFSYAPLPRLDAETRYRRAVHELQAAEQEFEAHISLKRARQAAILRQRAAAEASRRERALAIRAEVERIESACALQAQSKKNTSDAALHRGYRQQNDSLRALVDASVRKVAGSEPRVTERQSTHSRPTCSAACHDSESLTFGGLLKLFTEILPQLHPTNPPESSASPTPSQQHPPAEPQPSSSKQDEAEASLNSILEFFHGIAAQASGVTNDSQHLHEPSFQPTSPTLLEALFKERSQGTHDQEMRDIERAIELSLQYRNAADAKKAHATKAFRSSPGASSSNAKVEKTVSSGAAASLAHSTAPGTSSGSIPSPAPQPASPLTTIRTVRTQLSTLESAFKFPAVLDFDRSELAVTSNNAPVRAYEYALNGLLEQLDAIDSDGDEEVRNVRREVVREVEKALEGVERKVRDRVPPAPVAEVTQDEVKGYNVDADEPEVTATRDVPSADLAPLGEDVQLTEPKSAIAISPVDADIDLAISEEYFSTAPVDAPSKLAVAEVDSATAAPIANEDALNPDDADDAPVSENASDSVATVTAASAISASNPSSNASAPASPAPETFLTSMSHDHFTFPPKPASISNSATSSAETHDDAVLVDDSVGGESERGAEDGWSEVDA</sequence>
<feature type="region of interest" description="Disordered" evidence="1">
    <location>
        <begin position="154"/>
        <end position="177"/>
    </location>
</feature>
<feature type="region of interest" description="Disordered" evidence="1">
    <location>
        <begin position="313"/>
        <end position="365"/>
    </location>
</feature>
<evidence type="ECO:0000313" key="3">
    <source>
        <dbReference type="EMBL" id="KAI0299032.1"/>
    </source>
</evidence>
<dbReference type="EMBL" id="WTXG01000025">
    <property type="protein sequence ID" value="KAI0299032.1"/>
    <property type="molecule type" value="Genomic_DNA"/>
</dbReference>
<gene>
    <name evidence="3" type="ORF">B0F90DRAFT_1730216</name>
</gene>
<dbReference type="Pfam" id="PF02179">
    <property type="entry name" value="BAG"/>
    <property type="match status" value="1"/>
</dbReference>
<evidence type="ECO:0000256" key="1">
    <source>
        <dbReference type="SAM" id="MobiDB-lite"/>
    </source>
</evidence>
<feature type="compositionally biased region" description="Polar residues" evidence="1">
    <location>
        <begin position="205"/>
        <end position="227"/>
    </location>
</feature>
<comment type="caution">
    <text evidence="3">The sequence shown here is derived from an EMBL/GenBank/DDBJ whole genome shotgun (WGS) entry which is preliminary data.</text>
</comment>
<proteinExistence type="predicted"/>
<name>A0AAD4M2L3_9AGAM</name>
<reference evidence="3" key="1">
    <citation type="journal article" date="2022" name="New Phytol.">
        <title>Evolutionary transition to the ectomycorrhizal habit in the genomes of a hyperdiverse lineage of mushroom-forming fungi.</title>
        <authorList>
            <person name="Looney B."/>
            <person name="Miyauchi S."/>
            <person name="Morin E."/>
            <person name="Drula E."/>
            <person name="Courty P.E."/>
            <person name="Kohler A."/>
            <person name="Kuo A."/>
            <person name="LaButti K."/>
            <person name="Pangilinan J."/>
            <person name="Lipzen A."/>
            <person name="Riley R."/>
            <person name="Andreopoulos W."/>
            <person name="He G."/>
            <person name="Johnson J."/>
            <person name="Nolan M."/>
            <person name="Tritt A."/>
            <person name="Barry K.W."/>
            <person name="Grigoriev I.V."/>
            <person name="Nagy L.G."/>
            <person name="Hibbett D."/>
            <person name="Henrissat B."/>
            <person name="Matheny P.B."/>
            <person name="Labbe J."/>
            <person name="Martin F.M."/>
        </authorList>
    </citation>
    <scope>NUCLEOTIDE SEQUENCE</scope>
    <source>
        <strain evidence="3">BPL690</strain>
    </source>
</reference>
<evidence type="ECO:0000259" key="2">
    <source>
        <dbReference type="PROSITE" id="PS51035"/>
    </source>
</evidence>
<dbReference type="InterPro" id="IPR003103">
    <property type="entry name" value="BAG_domain"/>
</dbReference>
<dbReference type="PROSITE" id="PS51035">
    <property type="entry name" value="BAG"/>
    <property type="match status" value="1"/>
</dbReference>
<feature type="compositionally biased region" description="Acidic residues" evidence="1">
    <location>
        <begin position="556"/>
        <end position="565"/>
    </location>
</feature>
<feature type="compositionally biased region" description="Polar residues" evidence="1">
    <location>
        <begin position="620"/>
        <end position="629"/>
    </location>
</feature>
<feature type="region of interest" description="Disordered" evidence="1">
    <location>
        <begin position="550"/>
        <end position="659"/>
    </location>
</feature>
<feature type="domain" description="BAG" evidence="2">
    <location>
        <begin position="412"/>
        <end position="452"/>
    </location>
</feature>
<protein>
    <recommendedName>
        <fullName evidence="2">BAG domain-containing protein</fullName>
    </recommendedName>
</protein>
<feature type="compositionally biased region" description="Low complexity" evidence="1">
    <location>
        <begin position="570"/>
        <end position="600"/>
    </location>
</feature>
<keyword evidence="4" id="KW-1185">Reference proteome</keyword>
<dbReference type="GO" id="GO:0051087">
    <property type="term" value="F:protein-folding chaperone binding"/>
    <property type="evidence" value="ECO:0007669"/>
    <property type="project" value="InterPro"/>
</dbReference>
<evidence type="ECO:0000313" key="4">
    <source>
        <dbReference type="Proteomes" id="UP001203297"/>
    </source>
</evidence>
<feature type="compositionally biased region" description="Polar residues" evidence="1">
    <location>
        <begin position="321"/>
        <end position="350"/>
    </location>
</feature>
<accession>A0AAD4M2L3</accession>
<dbReference type="InterPro" id="IPR036533">
    <property type="entry name" value="BAG_dom_sf"/>
</dbReference>
<feature type="region of interest" description="Disordered" evidence="1">
    <location>
        <begin position="198"/>
        <end position="233"/>
    </location>
</feature>
<organism evidence="3 4">
    <name type="scientific">Multifurca ochricompacta</name>
    <dbReference type="NCBI Taxonomy" id="376703"/>
    <lineage>
        <taxon>Eukaryota</taxon>
        <taxon>Fungi</taxon>
        <taxon>Dikarya</taxon>
        <taxon>Basidiomycota</taxon>
        <taxon>Agaricomycotina</taxon>
        <taxon>Agaricomycetes</taxon>
        <taxon>Russulales</taxon>
        <taxon>Russulaceae</taxon>
        <taxon>Multifurca</taxon>
    </lineage>
</organism>